<reference evidence="2" key="1">
    <citation type="submission" date="2012-09" db="EMBL/GenBank/DDBJ databases">
        <title>Metagenomic Characterization of a Microbial Community in Wastewater Detects High Levels of Antibiotic Resistance.</title>
        <authorList>
            <person name="Abrams M."/>
            <person name="Caldwell A."/>
            <person name="Vandaei E."/>
            <person name="Lee W."/>
            <person name="Perrott J."/>
            <person name="Khan S.Y."/>
            <person name="Ta J."/>
            <person name="Romero D."/>
            <person name="Nguyen V."/>
            <person name="Pourmand N."/>
            <person name="Ouverney C.C."/>
        </authorList>
    </citation>
    <scope>NUCLEOTIDE SEQUENCE</scope>
</reference>
<dbReference type="InterPro" id="IPR021457">
    <property type="entry name" value="DUF3108"/>
</dbReference>
<accession>L7VYX0</accession>
<dbReference type="EMBL" id="JX649897">
    <property type="protein sequence ID" value="AGC72273.1"/>
    <property type="molecule type" value="Genomic_DNA"/>
</dbReference>
<name>L7VYX0_9BACT</name>
<evidence type="ECO:0008006" key="3">
    <source>
        <dbReference type="Google" id="ProtNLM"/>
    </source>
</evidence>
<evidence type="ECO:0000256" key="1">
    <source>
        <dbReference type="SAM" id="Phobius"/>
    </source>
</evidence>
<evidence type="ECO:0000313" key="2">
    <source>
        <dbReference type="EMBL" id="AGC72273.1"/>
    </source>
</evidence>
<dbReference type="AlphaFoldDB" id="L7VYX0"/>
<organism evidence="2">
    <name type="scientific">uncultured bacterium A1Q1_fos_1266</name>
    <dbReference type="NCBI Taxonomy" id="1256546"/>
    <lineage>
        <taxon>Bacteria</taxon>
        <taxon>environmental samples</taxon>
    </lineage>
</organism>
<keyword evidence="1" id="KW-1133">Transmembrane helix</keyword>
<sequence length="360" mass="39819">MWNLNQKQSNYGLGLILSVFVVVLLAHLTAIQAMVNGFLKVNAMPSTAFITRMIEPKLQIESIPALLIPPKIKIETKPEIPIQQSFKQTIDSTLAVLPEPNNISEEADKSPGLETKRIEASTAPITVEPSTTVASADIAVAQFTAPQTVRLIYEVAFTRNGNTNYGKAELDWQHDGGSYKLRLVASYFGIDAFEQHSDGLSKATGLHPTRFSDKRYRKSEVAAHFNHELGKITFSTNAPEAPLLVGAQDRLSVILQLAGLLAADPARYSTGSTVTMQVANDKLAEPWVFVVENLETLNLGQGQSIARKVTRNPRHEFDQKVELWFSTENNYAPVRFRFTETNGDFVDAVLKSDRKIVLVP</sequence>
<proteinExistence type="predicted"/>
<feature type="transmembrane region" description="Helical" evidence="1">
    <location>
        <begin position="12"/>
        <end position="35"/>
    </location>
</feature>
<protein>
    <recommendedName>
        <fullName evidence="3">DUF3108 domain-containing protein</fullName>
    </recommendedName>
</protein>
<keyword evidence="1" id="KW-0472">Membrane</keyword>
<keyword evidence="1" id="KW-0812">Transmembrane</keyword>
<dbReference type="Pfam" id="PF11306">
    <property type="entry name" value="DUF3108"/>
    <property type="match status" value="1"/>
</dbReference>